<evidence type="ECO:0000256" key="9">
    <source>
        <dbReference type="SAM" id="Phobius"/>
    </source>
</evidence>
<dbReference type="GO" id="GO:0005886">
    <property type="term" value="C:plasma membrane"/>
    <property type="evidence" value="ECO:0007669"/>
    <property type="project" value="UniProtKB-SubCell"/>
</dbReference>
<keyword evidence="11" id="KW-1185">Reference proteome</keyword>
<dbReference type="EMBL" id="JACHMC010000001">
    <property type="protein sequence ID" value="MBB4882208.1"/>
    <property type="molecule type" value="Genomic_DNA"/>
</dbReference>
<feature type="region of interest" description="Disordered" evidence="8">
    <location>
        <begin position="1"/>
        <end position="25"/>
    </location>
</feature>
<sequence length="274" mass="29111">MDTPPHPTSDRAPEGSGPAVPPHAAPSRTRLRRFVREITYPHDIHPALVPGVSIEDQRVRYGVDKVILVVVGALILGFVAWGVTRPDDVLSVSSAALSWVMANLGWVFSLLAIGLVVFLLVVAFSRYGHITLGLDGEKPEYSTASWAAMLFAAGIGIGIIFFGPYEPLSFYLAPRPGSAEPASDAAVTGALAQSAMHWGVHAWAIYAVVGLSVAYVSYRRGRVPLMSSILRPLFGQGDRTDSIIARLIDSMAIIARPCSAPRPPSASAGSPTST</sequence>
<dbReference type="RefSeq" id="WP_308421572.1">
    <property type="nucleotide sequence ID" value="NZ_BMLA01000006.1"/>
</dbReference>
<feature type="transmembrane region" description="Helical" evidence="9">
    <location>
        <begin position="66"/>
        <end position="84"/>
    </location>
</feature>
<evidence type="ECO:0000256" key="7">
    <source>
        <dbReference type="ARBA" id="ARBA00023136"/>
    </source>
</evidence>
<dbReference type="PANTHER" id="PTHR30047:SF7">
    <property type="entry name" value="HIGH-AFFINITY CHOLINE TRANSPORT PROTEIN"/>
    <property type="match status" value="1"/>
</dbReference>
<comment type="similarity">
    <text evidence="2">Belongs to the BCCT transporter (TC 2.A.15) family.</text>
</comment>
<dbReference type="AlphaFoldDB" id="A0A7W7L351"/>
<evidence type="ECO:0000256" key="6">
    <source>
        <dbReference type="ARBA" id="ARBA00022989"/>
    </source>
</evidence>
<dbReference type="InterPro" id="IPR000060">
    <property type="entry name" value="BCCT_transptr"/>
</dbReference>
<evidence type="ECO:0000256" key="5">
    <source>
        <dbReference type="ARBA" id="ARBA00022692"/>
    </source>
</evidence>
<evidence type="ECO:0000313" key="11">
    <source>
        <dbReference type="Proteomes" id="UP000560081"/>
    </source>
</evidence>
<evidence type="ECO:0000256" key="1">
    <source>
        <dbReference type="ARBA" id="ARBA00004651"/>
    </source>
</evidence>
<evidence type="ECO:0000256" key="8">
    <source>
        <dbReference type="SAM" id="MobiDB-lite"/>
    </source>
</evidence>
<protein>
    <submittedName>
        <fullName evidence="10">Choline-glycine betaine transporter</fullName>
    </submittedName>
</protein>
<keyword evidence="7 9" id="KW-0472">Membrane</keyword>
<evidence type="ECO:0000256" key="3">
    <source>
        <dbReference type="ARBA" id="ARBA00022448"/>
    </source>
</evidence>
<accession>A0A7W7L351</accession>
<dbReference type="GO" id="GO:0022857">
    <property type="term" value="F:transmembrane transporter activity"/>
    <property type="evidence" value="ECO:0007669"/>
    <property type="project" value="InterPro"/>
</dbReference>
<evidence type="ECO:0000256" key="2">
    <source>
        <dbReference type="ARBA" id="ARBA00005658"/>
    </source>
</evidence>
<proteinExistence type="inferred from homology"/>
<reference evidence="10 11" key="1">
    <citation type="submission" date="2020-08" db="EMBL/GenBank/DDBJ databases">
        <title>Sequencing the genomes of 1000 actinobacteria strains.</title>
        <authorList>
            <person name="Klenk H.-P."/>
        </authorList>
    </citation>
    <scope>NUCLEOTIDE SEQUENCE [LARGE SCALE GENOMIC DNA]</scope>
    <source>
        <strain evidence="10 11">DSM 19079</strain>
    </source>
</reference>
<keyword evidence="6 9" id="KW-1133">Transmembrane helix</keyword>
<comment type="caution">
    <text evidence="10">The sequence shown here is derived from an EMBL/GenBank/DDBJ whole genome shotgun (WGS) entry which is preliminary data.</text>
</comment>
<dbReference type="Pfam" id="PF02028">
    <property type="entry name" value="BCCT"/>
    <property type="match status" value="1"/>
</dbReference>
<gene>
    <name evidence="10" type="ORF">BJ976_000559</name>
</gene>
<keyword evidence="5 9" id="KW-0812">Transmembrane</keyword>
<keyword evidence="4" id="KW-1003">Cell membrane</keyword>
<feature type="transmembrane region" description="Helical" evidence="9">
    <location>
        <begin position="146"/>
        <end position="165"/>
    </location>
</feature>
<name>A0A7W7L351_9MICC</name>
<dbReference type="Proteomes" id="UP000560081">
    <property type="component" value="Unassembled WGS sequence"/>
</dbReference>
<keyword evidence="3" id="KW-0813">Transport</keyword>
<evidence type="ECO:0000313" key="10">
    <source>
        <dbReference type="EMBL" id="MBB4882208.1"/>
    </source>
</evidence>
<feature type="transmembrane region" description="Helical" evidence="9">
    <location>
        <begin position="104"/>
        <end position="125"/>
    </location>
</feature>
<evidence type="ECO:0000256" key="4">
    <source>
        <dbReference type="ARBA" id="ARBA00022475"/>
    </source>
</evidence>
<organism evidence="10 11">
    <name type="scientific">Micrococcus flavus</name>
    <dbReference type="NCBI Taxonomy" id="384602"/>
    <lineage>
        <taxon>Bacteria</taxon>
        <taxon>Bacillati</taxon>
        <taxon>Actinomycetota</taxon>
        <taxon>Actinomycetes</taxon>
        <taxon>Micrococcales</taxon>
        <taxon>Micrococcaceae</taxon>
        <taxon>Micrococcus</taxon>
    </lineage>
</organism>
<feature type="transmembrane region" description="Helical" evidence="9">
    <location>
        <begin position="200"/>
        <end position="218"/>
    </location>
</feature>
<dbReference type="PANTHER" id="PTHR30047">
    <property type="entry name" value="HIGH-AFFINITY CHOLINE TRANSPORT PROTEIN-RELATED"/>
    <property type="match status" value="1"/>
</dbReference>
<comment type="subcellular location">
    <subcellularLocation>
        <location evidence="1">Cell membrane</location>
        <topology evidence="1">Multi-pass membrane protein</topology>
    </subcellularLocation>
</comment>